<dbReference type="Pfam" id="PF13088">
    <property type="entry name" value="BNR_2"/>
    <property type="match status" value="1"/>
</dbReference>
<name>A0A4Y8WR27_9PORP</name>
<feature type="domain" description="Sialidase" evidence="4">
    <location>
        <begin position="213"/>
        <end position="485"/>
    </location>
</feature>
<dbReference type="GO" id="GO:0005737">
    <property type="term" value="C:cytoplasm"/>
    <property type="evidence" value="ECO:0007669"/>
    <property type="project" value="TreeGrafter"/>
</dbReference>
<evidence type="ECO:0000256" key="3">
    <source>
        <dbReference type="ARBA" id="ARBA00012733"/>
    </source>
</evidence>
<dbReference type="GO" id="GO:0006689">
    <property type="term" value="P:ganglioside catabolic process"/>
    <property type="evidence" value="ECO:0007669"/>
    <property type="project" value="TreeGrafter"/>
</dbReference>
<dbReference type="GO" id="GO:0016020">
    <property type="term" value="C:membrane"/>
    <property type="evidence" value="ECO:0007669"/>
    <property type="project" value="TreeGrafter"/>
</dbReference>
<dbReference type="InterPro" id="IPR026856">
    <property type="entry name" value="Sialidase_fam"/>
</dbReference>
<evidence type="ECO:0000256" key="2">
    <source>
        <dbReference type="ARBA" id="ARBA00009348"/>
    </source>
</evidence>
<dbReference type="PANTHER" id="PTHR10628:SF30">
    <property type="entry name" value="EXO-ALPHA-SIALIDASE"/>
    <property type="match status" value="1"/>
</dbReference>
<protein>
    <recommendedName>
        <fullName evidence="3">exo-alpha-sialidase</fullName>
        <ecNumber evidence="3">3.2.1.18</ecNumber>
    </recommendedName>
</protein>
<reference evidence="5 6" key="1">
    <citation type="submission" date="2019-03" db="EMBL/GenBank/DDBJ databases">
        <title>Porphyromonas levii Isolated from the Uterus of Dairy Cows.</title>
        <authorList>
            <person name="Francis A.M."/>
        </authorList>
    </citation>
    <scope>NUCLEOTIDE SEQUENCE [LARGE SCALE GENOMIC DNA]</scope>
    <source>
        <strain evidence="5 6">AF5678</strain>
    </source>
</reference>
<organism evidence="5 6">
    <name type="scientific">Porphyromonas levii</name>
    <dbReference type="NCBI Taxonomy" id="28114"/>
    <lineage>
        <taxon>Bacteria</taxon>
        <taxon>Pseudomonadati</taxon>
        <taxon>Bacteroidota</taxon>
        <taxon>Bacteroidia</taxon>
        <taxon>Bacteroidales</taxon>
        <taxon>Porphyromonadaceae</taxon>
        <taxon>Porphyromonas</taxon>
    </lineage>
</organism>
<dbReference type="CDD" id="cd15482">
    <property type="entry name" value="Sialidase_non-viral"/>
    <property type="match status" value="1"/>
</dbReference>
<proteinExistence type="inferred from homology"/>
<evidence type="ECO:0000259" key="4">
    <source>
        <dbReference type="Pfam" id="PF13088"/>
    </source>
</evidence>
<dbReference type="STRING" id="1122973.GCA_000379925_00212"/>
<dbReference type="GO" id="GO:0004308">
    <property type="term" value="F:exo-alpha-sialidase activity"/>
    <property type="evidence" value="ECO:0007669"/>
    <property type="project" value="UniProtKB-EC"/>
</dbReference>
<gene>
    <name evidence="5" type="ORF">E4P47_01670</name>
</gene>
<comment type="caution">
    <text evidence="5">The sequence shown here is derived from an EMBL/GenBank/DDBJ whole genome shotgun (WGS) entry which is preliminary data.</text>
</comment>
<comment type="similarity">
    <text evidence="2">Belongs to the glycosyl hydrolase 33 family.</text>
</comment>
<dbReference type="Proteomes" id="UP000297225">
    <property type="component" value="Unassembled WGS sequence"/>
</dbReference>
<keyword evidence="6" id="KW-1185">Reference proteome</keyword>
<dbReference type="RefSeq" id="WP_134849726.1">
    <property type="nucleotide sequence ID" value="NZ_CP197400.1"/>
</dbReference>
<sequence length="515" mass="57753">MTKRLYSLLLIISLFATSAMAVESAKVYPSRRGVMAGMRHCTLVAIQLDKPLNKGEVLQIDYTIPLESQRLIEGMEVLVSDSLAVRDLDDYKGRVSYKSLPLNSWQSATISQKDIEKRTTLYIVANLATPDQFNIHDILRFRIHKVSVNGEELSVEQVGDETFRRFFRTYTPLFVPGDGDSKNYRIPAIHKTHKGTLIALADRRKFNQTDIPEDIDIIQRRSFDNGRTWSQPEILIAGTGKGKGFGDAAIVQTNTGKLVMVFIGGPGLWGSRPDAPQPTYMKTSDDDGATWSEAVDITHFLYGKDCADPIRRKWWSAFCASGQGAVTKDGRIMFVAAFRVNDQYKLDNYLIYSDDEGKTWNVSELACKGGDEAKVIVMPDESILMSVRNPSKGDRIFRVSQDKGITWQPTADFSGLHDPACNGAPLFMQQNGMPILLHSLPFGPKKRWDGAVYGYNPYTKSWSDAVIINHGMSAYSDMIDLGEGVIGYFVEEDNEMSLVYIVFTLEDLQAMQREE</sequence>
<dbReference type="OrthoDB" id="7294637at2"/>
<evidence type="ECO:0000313" key="5">
    <source>
        <dbReference type="EMBL" id="TFH96774.1"/>
    </source>
</evidence>
<comment type="catalytic activity">
    <reaction evidence="1">
        <text>Hydrolysis of alpha-(2-&gt;3)-, alpha-(2-&gt;6)-, alpha-(2-&gt;8)- glycosidic linkages of terminal sialic acid residues in oligosaccharides, glycoproteins, glycolipids, colominic acid and synthetic substrates.</text>
        <dbReference type="EC" id="3.2.1.18"/>
    </reaction>
</comment>
<dbReference type="AlphaFoldDB" id="A0A4Y8WR27"/>
<dbReference type="SUPFAM" id="SSF50939">
    <property type="entry name" value="Sialidases"/>
    <property type="match status" value="1"/>
</dbReference>
<dbReference type="EMBL" id="SPNC01000013">
    <property type="protein sequence ID" value="TFH96774.1"/>
    <property type="molecule type" value="Genomic_DNA"/>
</dbReference>
<dbReference type="EC" id="3.2.1.18" evidence="3"/>
<dbReference type="InterPro" id="IPR036278">
    <property type="entry name" value="Sialidase_sf"/>
</dbReference>
<dbReference type="Gene3D" id="2.120.10.10">
    <property type="match status" value="1"/>
</dbReference>
<dbReference type="PANTHER" id="PTHR10628">
    <property type="entry name" value="SIALIDASE"/>
    <property type="match status" value="1"/>
</dbReference>
<dbReference type="InterPro" id="IPR011040">
    <property type="entry name" value="Sialidase"/>
</dbReference>
<evidence type="ECO:0000256" key="1">
    <source>
        <dbReference type="ARBA" id="ARBA00000427"/>
    </source>
</evidence>
<accession>A0A4Y8WR27</accession>
<dbReference type="GO" id="GO:0009313">
    <property type="term" value="P:oligosaccharide catabolic process"/>
    <property type="evidence" value="ECO:0007669"/>
    <property type="project" value="TreeGrafter"/>
</dbReference>
<evidence type="ECO:0000313" key="6">
    <source>
        <dbReference type="Proteomes" id="UP000297225"/>
    </source>
</evidence>